<comment type="caution">
    <text evidence="3">The sequence shown here is derived from an EMBL/GenBank/DDBJ whole genome shotgun (WGS) entry which is preliminary data.</text>
</comment>
<feature type="signal peptide" evidence="2">
    <location>
        <begin position="1"/>
        <end position="18"/>
    </location>
</feature>
<dbReference type="SUPFAM" id="SSF52833">
    <property type="entry name" value="Thioredoxin-like"/>
    <property type="match status" value="1"/>
</dbReference>
<feature type="compositionally biased region" description="Acidic residues" evidence="1">
    <location>
        <begin position="254"/>
        <end position="274"/>
    </location>
</feature>
<name>A0A813BIT0_9DINO</name>
<proteinExistence type="predicted"/>
<accession>A0A813BIT0</accession>
<dbReference type="InterPro" id="IPR052842">
    <property type="entry name" value="ER_Co-chaperone"/>
</dbReference>
<dbReference type="InterPro" id="IPR036249">
    <property type="entry name" value="Thioredoxin-like_sf"/>
</dbReference>
<evidence type="ECO:0000256" key="2">
    <source>
        <dbReference type="SAM" id="SignalP"/>
    </source>
</evidence>
<evidence type="ECO:0008006" key="5">
    <source>
        <dbReference type="Google" id="ProtNLM"/>
    </source>
</evidence>
<dbReference type="PANTHER" id="PTHR45184">
    <property type="entry name" value="DNAJ PROTEIN ERDJ3A"/>
    <property type="match status" value="1"/>
</dbReference>
<gene>
    <name evidence="3" type="ORF">SNEC2469_LOCUS30779</name>
</gene>
<dbReference type="OrthoDB" id="446945at2759"/>
<dbReference type="Proteomes" id="UP000601435">
    <property type="component" value="Unassembled WGS sequence"/>
</dbReference>
<organism evidence="3 4">
    <name type="scientific">Symbiodinium necroappetens</name>
    <dbReference type="NCBI Taxonomy" id="1628268"/>
    <lineage>
        <taxon>Eukaryota</taxon>
        <taxon>Sar</taxon>
        <taxon>Alveolata</taxon>
        <taxon>Dinophyceae</taxon>
        <taxon>Suessiales</taxon>
        <taxon>Symbiodiniaceae</taxon>
        <taxon>Symbiodinium</taxon>
    </lineage>
</organism>
<dbReference type="Gene3D" id="3.40.30.10">
    <property type="entry name" value="Glutaredoxin"/>
    <property type="match status" value="1"/>
</dbReference>
<dbReference type="EMBL" id="CAJNJA010072620">
    <property type="protein sequence ID" value="CAE7907412.1"/>
    <property type="molecule type" value="Genomic_DNA"/>
</dbReference>
<evidence type="ECO:0000256" key="1">
    <source>
        <dbReference type="SAM" id="MobiDB-lite"/>
    </source>
</evidence>
<evidence type="ECO:0000313" key="4">
    <source>
        <dbReference type="Proteomes" id="UP000601435"/>
    </source>
</evidence>
<sequence length="363" mass="40562">MVALLALALYAGLQLSGGEDDRRGPARTLGHDFEQFLEEGTCPGPAMVLFASEIADVETIRAFQESADEVDSLACLGILNCDAWRSKCSEQNIRRTPMVLLYPRGPRGGRFYRGQHTKEGFTAAVAKMVAFNDRTLHITANNLNSFLAGRARPIKVLLFSRRQRTPVIFKALSHDDDLWPHMEFGFVPAEEDNQKNPLLDLYSVESVPQVVVQYGPDASTKQVYISTEISYQALKEWLTLQRSKHWLGSASWKEEEEEDEEMLLDQGEEEEDDSSAATASRYELLERGTAGCPIDLEIASVTECQNALKELGMRADPTWVSNFPELPSKCSVRTEPTQQHPERMHFNSFVGGAGREDLSPVCT</sequence>
<feature type="chain" id="PRO_5032495110" description="Thioredoxin domain-containing protein" evidence="2">
    <location>
        <begin position="19"/>
        <end position="363"/>
    </location>
</feature>
<dbReference type="PANTHER" id="PTHR45184:SF1">
    <property type="entry name" value="DNAJ PROTEIN ERDJ3A"/>
    <property type="match status" value="1"/>
</dbReference>
<protein>
    <recommendedName>
        <fullName evidence="5">Thioredoxin domain-containing protein</fullName>
    </recommendedName>
</protein>
<dbReference type="CDD" id="cd02961">
    <property type="entry name" value="PDI_a_family"/>
    <property type="match status" value="1"/>
</dbReference>
<evidence type="ECO:0000313" key="3">
    <source>
        <dbReference type="EMBL" id="CAE7907412.1"/>
    </source>
</evidence>
<keyword evidence="4" id="KW-1185">Reference proteome</keyword>
<dbReference type="AlphaFoldDB" id="A0A813BIT0"/>
<keyword evidence="2" id="KW-0732">Signal</keyword>
<reference evidence="3" key="1">
    <citation type="submission" date="2021-02" db="EMBL/GenBank/DDBJ databases">
        <authorList>
            <person name="Dougan E. K."/>
            <person name="Rhodes N."/>
            <person name="Thang M."/>
            <person name="Chan C."/>
        </authorList>
    </citation>
    <scope>NUCLEOTIDE SEQUENCE</scope>
</reference>
<feature type="region of interest" description="Disordered" evidence="1">
    <location>
        <begin position="250"/>
        <end position="278"/>
    </location>
</feature>